<evidence type="ECO:0008006" key="2">
    <source>
        <dbReference type="Google" id="ProtNLM"/>
    </source>
</evidence>
<reference evidence="1" key="2">
    <citation type="submission" date="2016-10" db="EMBL/GenBank/DDBJ databases">
        <authorList>
            <person name="de Groot N.N."/>
        </authorList>
    </citation>
    <scope>NUCLEOTIDE SEQUENCE</scope>
    <source>
        <strain evidence="1">J.0167</strain>
    </source>
</reference>
<dbReference type="RefSeq" id="YP_009313678.1">
    <property type="nucleotide sequence ID" value="NC_031658.1"/>
</dbReference>
<evidence type="ECO:0000313" key="1">
    <source>
        <dbReference type="EMBL" id="SCW21932.1"/>
    </source>
</evidence>
<dbReference type="GeneID" id="29998282"/>
<dbReference type="Pfam" id="PF10718">
    <property type="entry name" value="Ycf34"/>
    <property type="match status" value="1"/>
</dbReference>
<reference evidence="1" key="1">
    <citation type="submission" date="2016-10" db="EMBL/GenBank/DDBJ databases">
        <title>Chloroplast genomes as a tool to resolve red algal phylogenies: a case study in the Nemaliales.</title>
        <authorList>
            <person name="Costa J.F."/>
            <person name="Lin S.M."/>
            <person name="Macaya E.C."/>
            <person name="Fernandez-Garcia C."/>
            <person name="Verbruggen H."/>
        </authorList>
    </citation>
    <scope>NUCLEOTIDE SEQUENCE</scope>
    <source>
        <strain evidence="1">J.0167</strain>
    </source>
</reference>
<accession>A0A1G4NTC4</accession>
<dbReference type="AlphaFoldDB" id="A0A1G4NTC4"/>
<proteinExistence type="predicted"/>
<geneLocation type="chloroplast" evidence="1"/>
<dbReference type="InterPro" id="IPR019656">
    <property type="entry name" value="Uncharacterised_Ycf34"/>
</dbReference>
<keyword evidence="1" id="KW-0150">Chloroplast</keyword>
<dbReference type="EMBL" id="LT622866">
    <property type="protein sequence ID" value="SCW21932.1"/>
    <property type="molecule type" value="Genomic_DNA"/>
</dbReference>
<keyword evidence="1" id="KW-0934">Plastid</keyword>
<protein>
    <recommendedName>
        <fullName evidence="2">Ycf34</fullName>
    </recommendedName>
</protein>
<organism evidence="1">
    <name type="scientific">Helminthocladia australis</name>
    <dbReference type="NCBI Taxonomy" id="260093"/>
    <lineage>
        <taxon>Eukaryota</taxon>
        <taxon>Rhodophyta</taxon>
        <taxon>Florideophyceae</taxon>
        <taxon>Nemaliophycidae</taxon>
        <taxon>Nemaliales</taxon>
        <taxon>Liagoraceae</taxon>
        <taxon>Helminthocladia</taxon>
    </lineage>
</organism>
<sequence>MCICINCLYVHKCSTYKFIRKQHDRVTNEYQAIFDPIHPIIYANFSHQTQKVQVDWDVVECSSFLEKPGYWKQSETKTIS</sequence>
<gene>
    <name evidence="1" type="primary">ycf34</name>
    <name evidence="1" type="ORF">J0167_85</name>
</gene>
<name>A0A1G4NTC4_9FLOR</name>